<dbReference type="AlphaFoldDB" id="A0A7K0EDE3"/>
<proteinExistence type="predicted"/>
<dbReference type="EMBL" id="WJXZ01000001">
    <property type="protein sequence ID" value="MRS59883.1"/>
    <property type="molecule type" value="Genomic_DNA"/>
</dbReference>
<protein>
    <submittedName>
        <fullName evidence="1">Uncharacterized protein</fullName>
    </submittedName>
</protein>
<name>A0A7K0EDE3_9BACT</name>
<reference evidence="1 2" key="1">
    <citation type="journal article" date="2018" name="Antonie Van Leeuwenhoek">
        <title>Larkinella terrae sp. nov., isolated from soil on Jeju Island, South Korea.</title>
        <authorList>
            <person name="Ten L.N."/>
            <person name="Jeon J."/>
            <person name="Park S.J."/>
            <person name="Park S."/>
            <person name="Lee S.Y."/>
            <person name="Kim M.K."/>
            <person name="Jung H.Y."/>
        </authorList>
    </citation>
    <scope>NUCLEOTIDE SEQUENCE [LARGE SCALE GENOMIC DNA]</scope>
    <source>
        <strain evidence="1 2">KCTC 52001</strain>
    </source>
</reference>
<dbReference type="Proteomes" id="UP000441754">
    <property type="component" value="Unassembled WGS sequence"/>
</dbReference>
<dbReference type="OrthoDB" id="1609062at2"/>
<accession>A0A7K0EDE3</accession>
<comment type="caution">
    <text evidence="1">The sequence shown here is derived from an EMBL/GenBank/DDBJ whole genome shotgun (WGS) entry which is preliminary data.</text>
</comment>
<sequence length="89" mass="9820">MKTSFYLIVNSNGTVRTVKNRPGLDFNEVSVQVSLQLPDALFRKPQLQATITVPDESVQPIVIEPDVQNNIKDAIEQATGLEIKLTVGQ</sequence>
<organism evidence="1 2">
    <name type="scientific">Larkinella terrae</name>
    <dbReference type="NCBI Taxonomy" id="2025311"/>
    <lineage>
        <taxon>Bacteria</taxon>
        <taxon>Pseudomonadati</taxon>
        <taxon>Bacteroidota</taxon>
        <taxon>Cytophagia</taxon>
        <taxon>Cytophagales</taxon>
        <taxon>Spirosomataceae</taxon>
        <taxon>Larkinella</taxon>
    </lineage>
</organism>
<keyword evidence="2" id="KW-1185">Reference proteome</keyword>
<gene>
    <name evidence="1" type="ORF">GJJ30_01155</name>
</gene>
<evidence type="ECO:0000313" key="2">
    <source>
        <dbReference type="Proteomes" id="UP000441754"/>
    </source>
</evidence>
<dbReference type="RefSeq" id="WP_154172300.1">
    <property type="nucleotide sequence ID" value="NZ_WJXZ01000001.1"/>
</dbReference>
<evidence type="ECO:0000313" key="1">
    <source>
        <dbReference type="EMBL" id="MRS59883.1"/>
    </source>
</evidence>